<comment type="subcellular location">
    <subcellularLocation>
        <location evidence="1">Nucleus</location>
    </subcellularLocation>
</comment>
<comment type="caution">
    <text evidence="2">The sequence shown here is derived from an EMBL/GenBank/DDBJ whole genome shotgun (WGS) entry which is preliminary data.</text>
</comment>
<keyword evidence="3" id="KW-1185">Reference proteome</keyword>
<dbReference type="Gene3D" id="3.40.1000.50">
    <property type="entry name" value="Repressor of RNA polymerase III transcription Maf1"/>
    <property type="match status" value="1"/>
</dbReference>
<dbReference type="InterPro" id="IPR038564">
    <property type="entry name" value="Maf1_sf"/>
</dbReference>
<dbReference type="Pfam" id="PF09174">
    <property type="entry name" value="Maf1"/>
    <property type="match status" value="1"/>
</dbReference>
<keyword evidence="1" id="KW-0804">Transcription</keyword>
<dbReference type="PANTHER" id="PTHR22504:SF0">
    <property type="entry name" value="REPRESSOR OF RNA POLYMERASE III TRANSCRIPTION MAF1 HOMOLOG"/>
    <property type="match status" value="1"/>
</dbReference>
<proteinExistence type="inferred from homology"/>
<dbReference type="Proteomes" id="UP000823046">
    <property type="component" value="Unassembled WGS sequence"/>
</dbReference>
<name>A0ABQ7JB97_9APIC</name>
<sequence>MYLIEHTELNRLSLLLQRLDVGDRVIEGRLELFSSSRKVTSEARLSETIHKELTSSPKWRSCGSPSGQMRKGDRDLMVNLISTMNQCFPDYDFSSLTPEDFHYVPKLESVFDTINYTLSYVVEKVVPGFIEDLWNAIREVISLEDADIYSYETGSSADPYSDENCLFSFDFFFYDKKRHRLLFFTCMTKSKNVNRSPYEDDKEEDDTGNSFLVDWHLQDDASLCDSESVDSLENISSPSI</sequence>
<dbReference type="PANTHER" id="PTHR22504">
    <property type="entry name" value="REPRESSOR OF RNA POLYMERASE III TRANSCRIPTION MAF1"/>
    <property type="match status" value="1"/>
</dbReference>
<comment type="similarity">
    <text evidence="1">Belongs to the MAF1 family.</text>
</comment>
<evidence type="ECO:0000256" key="1">
    <source>
        <dbReference type="PIRNR" id="PIRNR037240"/>
    </source>
</evidence>
<dbReference type="InterPro" id="IPR015257">
    <property type="entry name" value="Maf1"/>
</dbReference>
<protein>
    <recommendedName>
        <fullName evidence="1">Repressor of RNA polymerase III transcription</fullName>
    </recommendedName>
</protein>
<organism evidence="2 3">
    <name type="scientific">Cardiosporidium cionae</name>
    <dbReference type="NCBI Taxonomy" id="476202"/>
    <lineage>
        <taxon>Eukaryota</taxon>
        <taxon>Sar</taxon>
        <taxon>Alveolata</taxon>
        <taxon>Apicomplexa</taxon>
        <taxon>Aconoidasida</taxon>
        <taxon>Nephromycida</taxon>
        <taxon>Cardiosporidium</taxon>
    </lineage>
</organism>
<dbReference type="EMBL" id="JADAQX010000200">
    <property type="protein sequence ID" value="KAF8821286.1"/>
    <property type="molecule type" value="Genomic_DNA"/>
</dbReference>
<evidence type="ECO:0000313" key="3">
    <source>
        <dbReference type="Proteomes" id="UP000823046"/>
    </source>
</evidence>
<keyword evidence="1" id="KW-0539">Nucleus</keyword>
<keyword evidence="1" id="KW-0678">Repressor</keyword>
<reference evidence="2 3" key="1">
    <citation type="journal article" date="2020" name="bioRxiv">
        <title>Metabolic contributions of an alphaproteobacterial endosymbiont in the apicomplexan Cardiosporidium cionae.</title>
        <authorList>
            <person name="Hunter E.S."/>
            <person name="Paight C.J."/>
            <person name="Lane C.E."/>
        </authorList>
    </citation>
    <scope>NUCLEOTIDE SEQUENCE [LARGE SCALE GENOMIC DNA]</scope>
    <source>
        <strain evidence="2">ESH_2018</strain>
    </source>
</reference>
<accession>A0ABQ7JB97</accession>
<dbReference type="PIRSF" id="PIRSF037240">
    <property type="entry name" value="RNA_polIII_Trep_MAF1"/>
    <property type="match status" value="1"/>
</dbReference>
<keyword evidence="1" id="KW-0805">Transcription regulation</keyword>
<gene>
    <name evidence="2" type="ORF">IE077_002201</name>
</gene>
<evidence type="ECO:0000313" key="2">
    <source>
        <dbReference type="EMBL" id="KAF8821286.1"/>
    </source>
</evidence>